<reference evidence="1 2" key="1">
    <citation type="submission" date="2020-04" db="EMBL/GenBank/DDBJ databases">
        <title>Perkinsus olseni comparative genomics.</title>
        <authorList>
            <person name="Bogema D.R."/>
        </authorList>
    </citation>
    <scope>NUCLEOTIDE SEQUENCE [LARGE SCALE GENOMIC DNA]</scope>
    <source>
        <strain evidence="1">ATCC PRA-205</strain>
    </source>
</reference>
<dbReference type="AlphaFoldDB" id="A0A7J6QCD3"/>
<feature type="non-terminal residue" evidence="1">
    <location>
        <position position="1"/>
    </location>
</feature>
<gene>
    <name evidence="1" type="ORF">FOZ62_021522</name>
</gene>
<dbReference type="Proteomes" id="UP000574390">
    <property type="component" value="Unassembled WGS sequence"/>
</dbReference>
<name>A0A7J6QCD3_PEROL</name>
<accession>A0A7J6QCD3</accession>
<protein>
    <submittedName>
        <fullName evidence="1">Uncharacterized protein</fullName>
    </submittedName>
</protein>
<proteinExistence type="predicted"/>
<evidence type="ECO:0000313" key="2">
    <source>
        <dbReference type="Proteomes" id="UP000574390"/>
    </source>
</evidence>
<sequence>LRQSEDPSPRDLMGKGDVTVSAIATQPETKTALDSTFSRVHEFGLFSSLTITLQETDVVDEA</sequence>
<organism evidence="1 2">
    <name type="scientific">Perkinsus olseni</name>
    <name type="common">Perkinsus atlanticus</name>
    <dbReference type="NCBI Taxonomy" id="32597"/>
    <lineage>
        <taxon>Eukaryota</taxon>
        <taxon>Sar</taxon>
        <taxon>Alveolata</taxon>
        <taxon>Perkinsozoa</taxon>
        <taxon>Perkinsea</taxon>
        <taxon>Perkinsida</taxon>
        <taxon>Perkinsidae</taxon>
        <taxon>Perkinsus</taxon>
    </lineage>
</organism>
<evidence type="ECO:0000313" key="1">
    <source>
        <dbReference type="EMBL" id="KAF4706199.1"/>
    </source>
</evidence>
<comment type="caution">
    <text evidence="1">The sequence shown here is derived from an EMBL/GenBank/DDBJ whole genome shotgun (WGS) entry which is preliminary data.</text>
</comment>
<dbReference type="EMBL" id="JABANM010030471">
    <property type="protein sequence ID" value="KAF4706199.1"/>
    <property type="molecule type" value="Genomic_DNA"/>
</dbReference>